<accession>A0A1Y1YY79</accession>
<name>A0A1Y1YY79_9FUNG</name>
<evidence type="ECO:0000313" key="2">
    <source>
        <dbReference type="EMBL" id="ORY02980.1"/>
    </source>
</evidence>
<dbReference type="OrthoDB" id="2367383at2759"/>
<evidence type="ECO:0000313" key="3">
    <source>
        <dbReference type="Proteomes" id="UP000193498"/>
    </source>
</evidence>
<organism evidence="2 3">
    <name type="scientific">Basidiobolus meristosporus CBS 931.73</name>
    <dbReference type="NCBI Taxonomy" id="1314790"/>
    <lineage>
        <taxon>Eukaryota</taxon>
        <taxon>Fungi</taxon>
        <taxon>Fungi incertae sedis</taxon>
        <taxon>Zoopagomycota</taxon>
        <taxon>Entomophthoromycotina</taxon>
        <taxon>Basidiobolomycetes</taxon>
        <taxon>Basidiobolales</taxon>
        <taxon>Basidiobolaceae</taxon>
        <taxon>Basidiobolus</taxon>
    </lineage>
</organism>
<comment type="caution">
    <text evidence="2">The sequence shown here is derived from an EMBL/GenBank/DDBJ whole genome shotgun (WGS) entry which is preliminary data.</text>
</comment>
<protein>
    <submittedName>
        <fullName evidence="2">Uncharacterized protein</fullName>
    </submittedName>
</protein>
<evidence type="ECO:0000256" key="1">
    <source>
        <dbReference type="SAM" id="MobiDB-lite"/>
    </source>
</evidence>
<dbReference type="EMBL" id="MCFE01000051">
    <property type="protein sequence ID" value="ORY02980.1"/>
    <property type="molecule type" value="Genomic_DNA"/>
</dbReference>
<dbReference type="Proteomes" id="UP000193498">
    <property type="component" value="Unassembled WGS sequence"/>
</dbReference>
<feature type="region of interest" description="Disordered" evidence="1">
    <location>
        <begin position="63"/>
        <end position="107"/>
    </location>
</feature>
<proteinExistence type="predicted"/>
<keyword evidence="3" id="KW-1185">Reference proteome</keyword>
<sequence length="190" mass="20963">MSSAQCTPPLEECPLCSQKVVKQRLSFEFDFFMCENPKCSFPFSTAEFDDCLIGDRSLPAEAKKIKKRKATSPDSSKTKVSKRKTTPKIAEPQQSTKNPVPLTSASATSNLDNTHCLLADLEKIMSPDQPLPLLGNCGESHRAAGANSSYSLEDIEQLLNSSTQFDLPEYDSNFTNILDDLNYTIENTIA</sequence>
<reference evidence="2 3" key="1">
    <citation type="submission" date="2016-07" db="EMBL/GenBank/DDBJ databases">
        <title>Pervasive Adenine N6-methylation of Active Genes in Fungi.</title>
        <authorList>
            <consortium name="DOE Joint Genome Institute"/>
            <person name="Mondo S.J."/>
            <person name="Dannebaum R.O."/>
            <person name="Kuo R.C."/>
            <person name="Labutti K."/>
            <person name="Haridas S."/>
            <person name="Kuo A."/>
            <person name="Salamov A."/>
            <person name="Ahrendt S.R."/>
            <person name="Lipzen A."/>
            <person name="Sullivan W."/>
            <person name="Andreopoulos W.B."/>
            <person name="Clum A."/>
            <person name="Lindquist E."/>
            <person name="Daum C."/>
            <person name="Ramamoorthy G.K."/>
            <person name="Gryganskyi A."/>
            <person name="Culley D."/>
            <person name="Magnuson J.K."/>
            <person name="James T.Y."/>
            <person name="O'Malley M.A."/>
            <person name="Stajich J.E."/>
            <person name="Spatafora J.W."/>
            <person name="Visel A."/>
            <person name="Grigoriev I.V."/>
        </authorList>
    </citation>
    <scope>NUCLEOTIDE SEQUENCE [LARGE SCALE GENOMIC DNA]</scope>
    <source>
        <strain evidence="2 3">CBS 931.73</strain>
    </source>
</reference>
<dbReference type="AlphaFoldDB" id="A0A1Y1YY79"/>
<feature type="compositionally biased region" description="Polar residues" evidence="1">
    <location>
        <begin position="92"/>
        <end position="107"/>
    </location>
</feature>
<dbReference type="InParanoid" id="A0A1Y1YY79"/>
<gene>
    <name evidence="2" type="ORF">K493DRAFT_334402</name>
</gene>